<name>A0AA94JDR7_9GAMM</name>
<dbReference type="EMBL" id="PIPS01000001">
    <property type="protein sequence ID" value="RUO45064.1"/>
    <property type="molecule type" value="Genomic_DNA"/>
</dbReference>
<reference evidence="2" key="1">
    <citation type="journal article" date="2018" name="Front. Microbiol.">
        <title>Genome-Based Analysis Reveals the Taxonomy and Diversity of the Family Idiomarinaceae.</title>
        <authorList>
            <person name="Liu Y."/>
            <person name="Lai Q."/>
            <person name="Shao Z."/>
        </authorList>
    </citation>
    <scope>NUCLEOTIDE SEQUENCE [LARGE SCALE GENOMIC DNA]</scope>
    <source>
        <strain evidence="2">SN-14</strain>
    </source>
</reference>
<gene>
    <name evidence="1" type="ORF">CWE23_03315</name>
</gene>
<keyword evidence="2" id="KW-1185">Reference proteome</keyword>
<dbReference type="RefSeq" id="WP_126819452.1">
    <property type="nucleotide sequence ID" value="NZ_PIPS01000001.1"/>
</dbReference>
<comment type="caution">
    <text evidence="1">The sequence shown here is derived from an EMBL/GenBank/DDBJ whole genome shotgun (WGS) entry which is preliminary data.</text>
</comment>
<evidence type="ECO:0000313" key="2">
    <source>
        <dbReference type="Proteomes" id="UP000286680"/>
    </source>
</evidence>
<evidence type="ECO:0000313" key="1">
    <source>
        <dbReference type="EMBL" id="RUO45064.1"/>
    </source>
</evidence>
<proteinExistence type="predicted"/>
<dbReference type="AlphaFoldDB" id="A0AA94JDR7"/>
<dbReference type="Proteomes" id="UP000286680">
    <property type="component" value="Unassembled WGS sequence"/>
</dbReference>
<sequence length="99" mass="11203">MTKIYEAKIAKFREAVTSELTSKEFNLEETGRVIAAYCASLQWYSDELKSSQAPEVAGNLMKQELTFLTHAISRLEDLKSDRRGALLELAKGRKAKSKY</sequence>
<organism evidence="1 2">
    <name type="scientific">Idiomarina aquatica</name>
    <dbReference type="NCBI Taxonomy" id="1327752"/>
    <lineage>
        <taxon>Bacteria</taxon>
        <taxon>Pseudomonadati</taxon>
        <taxon>Pseudomonadota</taxon>
        <taxon>Gammaproteobacteria</taxon>
        <taxon>Alteromonadales</taxon>
        <taxon>Idiomarinaceae</taxon>
        <taxon>Idiomarina</taxon>
    </lineage>
</organism>
<accession>A0AA94JDR7</accession>
<protein>
    <submittedName>
        <fullName evidence="1">Uncharacterized protein</fullName>
    </submittedName>
</protein>